<comment type="caution">
    <text evidence="1">The sequence shown here is derived from an EMBL/GenBank/DDBJ whole genome shotgun (WGS) entry which is preliminary data.</text>
</comment>
<sequence length="80" mass="8943">SVESPVPRTPPQVLRDLTSLKTTPDKQPISNKKILQYSEEISVICTFDKSVTELTLEISVELANKLSSVCDTNPEIWMPI</sequence>
<protein>
    <submittedName>
        <fullName evidence="1">9877_t:CDS:1</fullName>
    </submittedName>
</protein>
<reference evidence="1" key="1">
    <citation type="submission" date="2021-06" db="EMBL/GenBank/DDBJ databases">
        <authorList>
            <person name="Kallberg Y."/>
            <person name="Tangrot J."/>
            <person name="Rosling A."/>
        </authorList>
    </citation>
    <scope>NUCLEOTIDE SEQUENCE</scope>
    <source>
        <strain evidence="1">MA461A</strain>
    </source>
</reference>
<evidence type="ECO:0000313" key="1">
    <source>
        <dbReference type="EMBL" id="CAG8732000.1"/>
    </source>
</evidence>
<dbReference type="EMBL" id="CAJVQC010026070">
    <property type="protein sequence ID" value="CAG8732000.1"/>
    <property type="molecule type" value="Genomic_DNA"/>
</dbReference>
<gene>
    <name evidence="1" type="ORF">RPERSI_LOCUS12256</name>
</gene>
<accession>A0ACA9PZT9</accession>
<organism evidence="1 2">
    <name type="scientific">Racocetra persica</name>
    <dbReference type="NCBI Taxonomy" id="160502"/>
    <lineage>
        <taxon>Eukaryota</taxon>
        <taxon>Fungi</taxon>
        <taxon>Fungi incertae sedis</taxon>
        <taxon>Mucoromycota</taxon>
        <taxon>Glomeromycotina</taxon>
        <taxon>Glomeromycetes</taxon>
        <taxon>Diversisporales</taxon>
        <taxon>Gigasporaceae</taxon>
        <taxon>Racocetra</taxon>
    </lineage>
</organism>
<evidence type="ECO:0000313" key="2">
    <source>
        <dbReference type="Proteomes" id="UP000789920"/>
    </source>
</evidence>
<proteinExistence type="predicted"/>
<dbReference type="Proteomes" id="UP000789920">
    <property type="component" value="Unassembled WGS sequence"/>
</dbReference>
<keyword evidence="2" id="KW-1185">Reference proteome</keyword>
<feature type="non-terminal residue" evidence="1">
    <location>
        <position position="1"/>
    </location>
</feature>
<name>A0ACA9PZT9_9GLOM</name>